<dbReference type="EMBL" id="CAFBOK010000090">
    <property type="protein sequence ID" value="CAB4983997.1"/>
    <property type="molecule type" value="Genomic_DNA"/>
</dbReference>
<reference evidence="1" key="1">
    <citation type="submission" date="2020-05" db="EMBL/GenBank/DDBJ databases">
        <authorList>
            <person name="Chiriac C."/>
            <person name="Salcher M."/>
            <person name="Ghai R."/>
            <person name="Kavagutti S V."/>
        </authorList>
    </citation>
    <scope>NUCLEOTIDE SEQUENCE</scope>
</reference>
<sequence>MLRTPPIETVEDLARRIGDLRAASEKAGREIPPEVIFTPIGYDLFSGSFPNATQFVDDIAAYSAIGVSALTINLPGTTRSEWIDSVGWLGAEVIANIDS</sequence>
<evidence type="ECO:0000313" key="1">
    <source>
        <dbReference type="EMBL" id="CAB4983997.1"/>
    </source>
</evidence>
<dbReference type="GO" id="GO:0016705">
    <property type="term" value="F:oxidoreductase activity, acting on paired donors, with incorporation or reduction of molecular oxygen"/>
    <property type="evidence" value="ECO:0007669"/>
    <property type="project" value="InterPro"/>
</dbReference>
<accession>A0A6J7MTE0</accession>
<name>A0A6J7MTE0_9ZZZZ</name>
<organism evidence="1">
    <name type="scientific">freshwater metagenome</name>
    <dbReference type="NCBI Taxonomy" id="449393"/>
    <lineage>
        <taxon>unclassified sequences</taxon>
        <taxon>metagenomes</taxon>
        <taxon>ecological metagenomes</taxon>
    </lineage>
</organism>
<gene>
    <name evidence="1" type="ORF">UFOPK3927_00888</name>
</gene>
<dbReference type="AlphaFoldDB" id="A0A6J7MTE0"/>
<protein>
    <submittedName>
        <fullName evidence="1">Unannotated protein</fullName>
    </submittedName>
</protein>
<proteinExistence type="predicted"/>
<dbReference type="InterPro" id="IPR036661">
    <property type="entry name" value="Luciferase-like_sf"/>
</dbReference>
<dbReference type="Gene3D" id="3.20.20.30">
    <property type="entry name" value="Luciferase-like domain"/>
    <property type="match status" value="1"/>
</dbReference>